<keyword evidence="2" id="KW-0812">Transmembrane</keyword>
<accession>A0A0P5ZGL1</accession>
<reference evidence="3 4" key="1">
    <citation type="submission" date="2016-03" db="EMBL/GenBank/DDBJ databases">
        <title>EvidentialGene: Evidence-directed Construction of Genes on Genomes.</title>
        <authorList>
            <person name="Gilbert D.G."/>
            <person name="Choi J.-H."/>
            <person name="Mockaitis K."/>
            <person name="Colbourne J."/>
            <person name="Pfrender M."/>
        </authorList>
    </citation>
    <scope>NUCLEOTIDE SEQUENCE [LARGE SCALE GENOMIC DNA]</scope>
    <source>
        <strain evidence="3 4">Xinb3</strain>
        <tissue evidence="3">Complete organism</tissue>
    </source>
</reference>
<evidence type="ECO:0000256" key="1">
    <source>
        <dbReference type="SAM" id="MobiDB-lite"/>
    </source>
</evidence>
<keyword evidence="2" id="KW-0472">Membrane</keyword>
<keyword evidence="2" id="KW-1133">Transmembrane helix</keyword>
<dbReference type="EMBL" id="LRGB01003123">
    <property type="protein sequence ID" value="KZS04351.1"/>
    <property type="molecule type" value="Genomic_DNA"/>
</dbReference>
<dbReference type="AlphaFoldDB" id="A0A0P5ZGL1"/>
<comment type="caution">
    <text evidence="3">The sequence shown here is derived from an EMBL/GenBank/DDBJ whole genome shotgun (WGS) entry which is preliminary data.</text>
</comment>
<feature type="compositionally biased region" description="Basic and acidic residues" evidence="1">
    <location>
        <begin position="105"/>
        <end position="115"/>
    </location>
</feature>
<organism evidence="3 4">
    <name type="scientific">Daphnia magna</name>
    <dbReference type="NCBI Taxonomy" id="35525"/>
    <lineage>
        <taxon>Eukaryota</taxon>
        <taxon>Metazoa</taxon>
        <taxon>Ecdysozoa</taxon>
        <taxon>Arthropoda</taxon>
        <taxon>Crustacea</taxon>
        <taxon>Branchiopoda</taxon>
        <taxon>Diplostraca</taxon>
        <taxon>Cladocera</taxon>
        <taxon>Anomopoda</taxon>
        <taxon>Daphniidae</taxon>
        <taxon>Daphnia</taxon>
    </lineage>
</organism>
<dbReference type="Proteomes" id="UP000076858">
    <property type="component" value="Unassembled WGS sequence"/>
</dbReference>
<feature type="region of interest" description="Disordered" evidence="1">
    <location>
        <begin position="33"/>
        <end position="130"/>
    </location>
</feature>
<gene>
    <name evidence="3" type="ORF">APZ42_032667</name>
</gene>
<evidence type="ECO:0000313" key="3">
    <source>
        <dbReference type="EMBL" id="KZS04351.1"/>
    </source>
</evidence>
<sequence length="130" mass="14532">MDAYSIFAWIVFYLVIVTLFYWCFRQSMSAVSSNTATSNPRTTPHSETNNHLPSSMADRDMYTVTDETNRNASDHNQPPPEYKWEDLPPSYEEAVAGSHINPSFDQHEASTHASEDGAIELSLTSPAQSA</sequence>
<feature type="transmembrane region" description="Helical" evidence="2">
    <location>
        <begin position="6"/>
        <end position="24"/>
    </location>
</feature>
<evidence type="ECO:0000256" key="2">
    <source>
        <dbReference type="SAM" id="Phobius"/>
    </source>
</evidence>
<dbReference type="OrthoDB" id="6362558at2759"/>
<protein>
    <submittedName>
        <fullName evidence="3">Uncharacterized protein</fullName>
    </submittedName>
</protein>
<name>A0A0P5ZGL1_9CRUS</name>
<feature type="compositionally biased region" description="Polar residues" evidence="1">
    <location>
        <begin position="33"/>
        <end position="53"/>
    </location>
</feature>
<proteinExistence type="predicted"/>
<keyword evidence="4" id="KW-1185">Reference proteome</keyword>
<evidence type="ECO:0000313" key="4">
    <source>
        <dbReference type="Proteomes" id="UP000076858"/>
    </source>
</evidence>
<feature type="compositionally biased region" description="Basic and acidic residues" evidence="1">
    <location>
        <begin position="57"/>
        <end position="73"/>
    </location>
</feature>